<evidence type="ECO:0000313" key="8">
    <source>
        <dbReference type="EMBL" id="SEL24960.1"/>
    </source>
</evidence>
<dbReference type="CDD" id="cd01189">
    <property type="entry name" value="INT_ICEBs1_C_like"/>
    <property type="match status" value="1"/>
</dbReference>
<dbReference type="PROSITE" id="PS51898">
    <property type="entry name" value="TYR_RECOMBINASE"/>
    <property type="match status" value="1"/>
</dbReference>
<dbReference type="InterPro" id="IPR058717">
    <property type="entry name" value="Phage_L5_Integrase_N"/>
</dbReference>
<dbReference type="Pfam" id="PF26003">
    <property type="entry name" value="Integrase_N_phage"/>
    <property type="match status" value="1"/>
</dbReference>
<evidence type="ECO:0000256" key="2">
    <source>
        <dbReference type="ARBA" id="ARBA00022908"/>
    </source>
</evidence>
<dbReference type="SUPFAM" id="SSF56349">
    <property type="entry name" value="DNA breaking-rejoining enzymes"/>
    <property type="match status" value="1"/>
</dbReference>
<organism evidence="8 9">
    <name type="scientific">Rhodococcus maanshanensis</name>
    <dbReference type="NCBI Taxonomy" id="183556"/>
    <lineage>
        <taxon>Bacteria</taxon>
        <taxon>Bacillati</taxon>
        <taxon>Actinomycetota</taxon>
        <taxon>Actinomycetes</taxon>
        <taxon>Mycobacteriales</taxon>
        <taxon>Nocardiaceae</taxon>
        <taxon>Rhodococcus</taxon>
    </lineage>
</organism>
<dbReference type="OrthoDB" id="1822491at2"/>
<dbReference type="Gene3D" id="1.10.150.130">
    <property type="match status" value="1"/>
</dbReference>
<evidence type="ECO:0000256" key="5">
    <source>
        <dbReference type="PROSITE-ProRule" id="PRU01248"/>
    </source>
</evidence>
<feature type="domain" description="Core-binding (CB)" evidence="7">
    <location>
        <begin position="81"/>
        <end position="160"/>
    </location>
</feature>
<reference evidence="9" key="1">
    <citation type="submission" date="2016-10" db="EMBL/GenBank/DDBJ databases">
        <authorList>
            <person name="Varghese N."/>
            <person name="Submissions S."/>
        </authorList>
    </citation>
    <scope>NUCLEOTIDE SEQUENCE [LARGE SCALE GENOMIC DNA]</scope>
    <source>
        <strain evidence="9">DSM 44675</strain>
    </source>
</reference>
<sequence length="375" mass="41092">MASNRPKRGFGAPRKLKSGRWQARYTGPDGLAHKAATTFGAYDDAVAWLAGERRRIDLDTWTPPATRDLDAGVLGNQPPALTLAVYAERWFAETEGRHKPRTRALNRGYLDNVILPELGAVSVTALTVQQVRAWFAGLESFPTRNSNAYSLLRTILNQALDDELIAANPCRVKRAAVKRRVVEPIALTASEIRAMADAMPERWRALILVAGFSGLRWGELVALRRSDFVLKADDCSVTVSRAVVRMKGEFVIGAPKSRAALRTVPLPSALRLIIAAHIEEFALPGRAGLVFPSVSGQVVHDNSVRPAFKREAKKIGHPALRFHDLRHSAATLFAQAGATLADHMMLMGHTSSAMSARYTHSTAARNRALVEGLWE</sequence>
<dbReference type="PANTHER" id="PTHR30629:SF6">
    <property type="entry name" value="PROPHAGE INTEGRASE INTA-RELATED"/>
    <property type="match status" value="1"/>
</dbReference>
<comment type="similarity">
    <text evidence="1">Belongs to the 'phage' integrase family.</text>
</comment>
<dbReference type="Proteomes" id="UP000198677">
    <property type="component" value="Unassembled WGS sequence"/>
</dbReference>
<dbReference type="PANTHER" id="PTHR30629">
    <property type="entry name" value="PROPHAGE INTEGRASE"/>
    <property type="match status" value="1"/>
</dbReference>
<dbReference type="PROSITE" id="PS51900">
    <property type="entry name" value="CB"/>
    <property type="match status" value="1"/>
</dbReference>
<dbReference type="InterPro" id="IPR004107">
    <property type="entry name" value="Integrase_SAM-like_N"/>
</dbReference>
<keyword evidence="2" id="KW-0229">DNA integration</keyword>
<gene>
    <name evidence="8" type="ORF">SAMN05444583_10793</name>
</gene>
<name>A0A1H7NN17_9NOCA</name>
<dbReference type="Pfam" id="PF00589">
    <property type="entry name" value="Phage_integrase"/>
    <property type="match status" value="1"/>
</dbReference>
<keyword evidence="4" id="KW-0233">DNA recombination</keyword>
<protein>
    <submittedName>
        <fullName evidence="8">Site-specific recombinase XerD</fullName>
    </submittedName>
</protein>
<evidence type="ECO:0000259" key="7">
    <source>
        <dbReference type="PROSITE" id="PS51900"/>
    </source>
</evidence>
<keyword evidence="3 5" id="KW-0238">DNA-binding</keyword>
<dbReference type="InterPro" id="IPR010998">
    <property type="entry name" value="Integrase_recombinase_N"/>
</dbReference>
<dbReference type="GO" id="GO:0006310">
    <property type="term" value="P:DNA recombination"/>
    <property type="evidence" value="ECO:0007669"/>
    <property type="project" value="UniProtKB-KW"/>
</dbReference>
<accession>A0A1H7NN17</accession>
<dbReference type="EMBL" id="FOAW01000007">
    <property type="protein sequence ID" value="SEL24960.1"/>
    <property type="molecule type" value="Genomic_DNA"/>
</dbReference>
<dbReference type="InterPro" id="IPR011010">
    <property type="entry name" value="DNA_brk_join_enz"/>
</dbReference>
<dbReference type="InterPro" id="IPR050808">
    <property type="entry name" value="Phage_Integrase"/>
</dbReference>
<dbReference type="RefSeq" id="WP_072751693.1">
    <property type="nucleotide sequence ID" value="NZ_FOAW01000007.1"/>
</dbReference>
<dbReference type="InterPro" id="IPR013762">
    <property type="entry name" value="Integrase-like_cat_sf"/>
</dbReference>
<dbReference type="Gene3D" id="1.10.443.10">
    <property type="entry name" value="Intergrase catalytic core"/>
    <property type="match status" value="1"/>
</dbReference>
<dbReference type="GO" id="GO:0003677">
    <property type="term" value="F:DNA binding"/>
    <property type="evidence" value="ECO:0007669"/>
    <property type="project" value="UniProtKB-UniRule"/>
</dbReference>
<dbReference type="AlphaFoldDB" id="A0A1H7NN17"/>
<dbReference type="InterPro" id="IPR002104">
    <property type="entry name" value="Integrase_catalytic"/>
</dbReference>
<evidence type="ECO:0000256" key="4">
    <source>
        <dbReference type="ARBA" id="ARBA00023172"/>
    </source>
</evidence>
<dbReference type="Pfam" id="PF14659">
    <property type="entry name" value="Phage_int_SAM_3"/>
    <property type="match status" value="1"/>
</dbReference>
<evidence type="ECO:0000259" key="6">
    <source>
        <dbReference type="PROSITE" id="PS51898"/>
    </source>
</evidence>
<dbReference type="GO" id="GO:0015074">
    <property type="term" value="P:DNA integration"/>
    <property type="evidence" value="ECO:0007669"/>
    <property type="project" value="UniProtKB-KW"/>
</dbReference>
<feature type="domain" description="Tyr recombinase" evidence="6">
    <location>
        <begin position="182"/>
        <end position="371"/>
    </location>
</feature>
<keyword evidence="9" id="KW-1185">Reference proteome</keyword>
<evidence type="ECO:0000256" key="1">
    <source>
        <dbReference type="ARBA" id="ARBA00008857"/>
    </source>
</evidence>
<dbReference type="InterPro" id="IPR044068">
    <property type="entry name" value="CB"/>
</dbReference>
<evidence type="ECO:0000256" key="3">
    <source>
        <dbReference type="ARBA" id="ARBA00023125"/>
    </source>
</evidence>
<proteinExistence type="inferred from homology"/>
<evidence type="ECO:0000313" key="9">
    <source>
        <dbReference type="Proteomes" id="UP000198677"/>
    </source>
</evidence>